<organism evidence="3 4">
    <name type="scientific">Fusarium longipes</name>
    <dbReference type="NCBI Taxonomy" id="694270"/>
    <lineage>
        <taxon>Eukaryota</taxon>
        <taxon>Fungi</taxon>
        <taxon>Dikarya</taxon>
        <taxon>Ascomycota</taxon>
        <taxon>Pezizomycotina</taxon>
        <taxon>Sordariomycetes</taxon>
        <taxon>Hypocreomycetidae</taxon>
        <taxon>Hypocreales</taxon>
        <taxon>Nectriaceae</taxon>
        <taxon>Fusarium</taxon>
    </lineage>
</organism>
<dbReference type="InterPro" id="IPR000757">
    <property type="entry name" value="Beta-glucanase-like"/>
</dbReference>
<dbReference type="Gene3D" id="2.60.120.200">
    <property type="match status" value="1"/>
</dbReference>
<comment type="caution">
    <text evidence="3">The sequence shown here is derived from an EMBL/GenBank/DDBJ whole genome shotgun (WGS) entry which is preliminary data.</text>
</comment>
<dbReference type="OrthoDB" id="192832at2759"/>
<dbReference type="Proteomes" id="UP000266234">
    <property type="component" value="Unassembled WGS sequence"/>
</dbReference>
<evidence type="ECO:0000256" key="1">
    <source>
        <dbReference type="SAM" id="SignalP"/>
    </source>
</evidence>
<dbReference type="PANTHER" id="PTHR10963:SF24">
    <property type="entry name" value="GLYCOSIDASE C21B10.07-RELATED"/>
    <property type="match status" value="1"/>
</dbReference>
<dbReference type="GO" id="GO:0004553">
    <property type="term" value="F:hydrolase activity, hydrolyzing O-glycosyl compounds"/>
    <property type="evidence" value="ECO:0007669"/>
    <property type="project" value="InterPro"/>
</dbReference>
<dbReference type="AlphaFoldDB" id="A0A395T5L0"/>
<accession>A0A395T5L0</accession>
<dbReference type="InterPro" id="IPR050546">
    <property type="entry name" value="Glycosyl_Hydrlase_16"/>
</dbReference>
<dbReference type="InterPro" id="IPR013320">
    <property type="entry name" value="ConA-like_dom_sf"/>
</dbReference>
<evidence type="ECO:0000313" key="4">
    <source>
        <dbReference type="Proteomes" id="UP000266234"/>
    </source>
</evidence>
<dbReference type="Pfam" id="PF26113">
    <property type="entry name" value="GH16_XgeA"/>
    <property type="match status" value="1"/>
</dbReference>
<sequence length="309" mass="33754">MRHTVFSFLTLVATGQAASCASARKFTLKTTYDASNFFDKFHFRDAAYYNSIDPAYEGDPTHGSVNYLNMREAQSSGIISASNTQVYIGVDSRNKAKLIGSSKTKHGRDSVRLESKETFDSGILIADIEHMPGTACGVWPSFWTYNFDEDPVGEIDIIEGINDQSQNVVSLHTCGACKFTNIGGLDQRDNCNNGGTESDQCEDGTNFDGCGNTHAVGSYGSAFNKAKGGVYATWLESNSLKIYWFPREKIPSDIKAGKPDPTRWGEPASKFLSGPGCDVRKYFKGQTINALPILQNTPSLKVPLSEFAP</sequence>
<dbReference type="EMBL" id="PXOG01000037">
    <property type="protein sequence ID" value="RGP80043.1"/>
    <property type="molecule type" value="Genomic_DNA"/>
</dbReference>
<dbReference type="PANTHER" id="PTHR10963">
    <property type="entry name" value="GLYCOSYL HYDROLASE-RELATED"/>
    <property type="match status" value="1"/>
</dbReference>
<reference evidence="3 4" key="1">
    <citation type="journal article" date="2018" name="PLoS Pathog.">
        <title>Evolution of structural diversity of trichothecenes, a family of toxins produced by plant pathogenic and entomopathogenic fungi.</title>
        <authorList>
            <person name="Proctor R.H."/>
            <person name="McCormick S.P."/>
            <person name="Kim H.S."/>
            <person name="Cardoza R.E."/>
            <person name="Stanley A.M."/>
            <person name="Lindo L."/>
            <person name="Kelly A."/>
            <person name="Brown D.W."/>
            <person name="Lee T."/>
            <person name="Vaughan M.M."/>
            <person name="Alexander N.J."/>
            <person name="Busman M."/>
            <person name="Gutierrez S."/>
        </authorList>
    </citation>
    <scope>NUCLEOTIDE SEQUENCE [LARGE SCALE GENOMIC DNA]</scope>
    <source>
        <strain evidence="3 4">NRRL 20695</strain>
    </source>
</reference>
<feature type="domain" description="GH16" evidence="2">
    <location>
        <begin position="32"/>
        <end position="288"/>
    </location>
</feature>
<proteinExistence type="predicted"/>
<name>A0A395T5L0_9HYPO</name>
<dbReference type="SUPFAM" id="SSF49899">
    <property type="entry name" value="Concanavalin A-like lectins/glucanases"/>
    <property type="match status" value="1"/>
</dbReference>
<dbReference type="GO" id="GO:0009251">
    <property type="term" value="P:glucan catabolic process"/>
    <property type="evidence" value="ECO:0007669"/>
    <property type="project" value="TreeGrafter"/>
</dbReference>
<dbReference type="PROSITE" id="PS51762">
    <property type="entry name" value="GH16_2"/>
    <property type="match status" value="1"/>
</dbReference>
<dbReference type="STRING" id="694270.A0A395T5L0"/>
<feature type="signal peptide" evidence="1">
    <location>
        <begin position="1"/>
        <end position="17"/>
    </location>
</feature>
<evidence type="ECO:0000259" key="2">
    <source>
        <dbReference type="PROSITE" id="PS51762"/>
    </source>
</evidence>
<gene>
    <name evidence="3" type="ORF">FLONG3_1814</name>
</gene>
<keyword evidence="1" id="KW-0732">Signal</keyword>
<protein>
    <submittedName>
        <fullName evidence="3">Mixed-linked glucanase mlg1</fullName>
    </submittedName>
</protein>
<feature type="chain" id="PRO_5017351272" evidence="1">
    <location>
        <begin position="18"/>
        <end position="309"/>
    </location>
</feature>
<evidence type="ECO:0000313" key="3">
    <source>
        <dbReference type="EMBL" id="RGP80043.1"/>
    </source>
</evidence>
<keyword evidence="4" id="KW-1185">Reference proteome</keyword>